<protein>
    <recommendedName>
        <fullName evidence="2">carnosine N-methyltransferase</fullName>
        <ecNumber evidence="2">2.1.1.22</ecNumber>
    </recommendedName>
</protein>
<comment type="similarity">
    <text evidence="1">Belongs to the carnosine N-methyltransferase family.</text>
</comment>
<keyword evidence="5" id="KW-0949">S-adenosyl-L-methionine</keyword>
<evidence type="ECO:0000256" key="4">
    <source>
        <dbReference type="ARBA" id="ARBA00022679"/>
    </source>
</evidence>
<sequence length="436" mass="49233">MDNDISDQKLTSSFTQSQQRSRSDDDGKDHANENDDDETSHVDSVCAAYRQYGTFSMSQWTQREFRLKTLPESQKKLLPSGLRIGTPEYIKRFEDYKNATNQNQSCLDCILEHAVKNSQQQRSLKAVPANSYVTSDQISKVSSVLKSLARDWSAEGKIERATAYSPIKTLIQKYLPLDPRTSGTQLLPRILVPGSGVGRLAFDLAAMGYSVQCNEFSMYMLLALDFILNNGGSVCNPERPLHLSPWLQESRNVHAPTDPLRTIQIPDVDIMTILMPPVEDEEAMESRPVPEFSMVAGDFVSIYNQDQEAGQWDCVSSCFFLDATPNMVETLQVIYKMLKPGGLLVNLGPLLYHWSGPPMSPSDKSLQEYRQRYSHLDGRYFTGIDLCYDDVKVILNSIGFEILEEETGIECYYTTDQLSMMKTKYQCVSFVAKKTS</sequence>
<evidence type="ECO:0000313" key="7">
    <source>
        <dbReference type="EMBL" id="CAE0716841.1"/>
    </source>
</evidence>
<evidence type="ECO:0000256" key="3">
    <source>
        <dbReference type="ARBA" id="ARBA00022603"/>
    </source>
</evidence>
<dbReference type="SUPFAM" id="SSF53335">
    <property type="entry name" value="S-adenosyl-L-methionine-dependent methyltransferases"/>
    <property type="match status" value="1"/>
</dbReference>
<keyword evidence="4" id="KW-0808">Transferase</keyword>
<evidence type="ECO:0000256" key="5">
    <source>
        <dbReference type="ARBA" id="ARBA00022691"/>
    </source>
</evidence>
<dbReference type="EC" id="2.1.1.22" evidence="2"/>
<dbReference type="Gene3D" id="3.40.50.150">
    <property type="entry name" value="Vaccinia Virus protein VP39"/>
    <property type="match status" value="1"/>
</dbReference>
<evidence type="ECO:0000256" key="1">
    <source>
        <dbReference type="ARBA" id="ARBA00010086"/>
    </source>
</evidence>
<evidence type="ECO:0000256" key="6">
    <source>
        <dbReference type="SAM" id="MobiDB-lite"/>
    </source>
</evidence>
<dbReference type="PANTHER" id="PTHR12303">
    <property type="entry name" value="CARNOSINE N-METHYLTRANSFERASE"/>
    <property type="match status" value="1"/>
</dbReference>
<feature type="compositionally biased region" description="Basic and acidic residues" evidence="6">
    <location>
        <begin position="21"/>
        <end position="33"/>
    </location>
</feature>
<dbReference type="Pfam" id="PF07942">
    <property type="entry name" value="CARME"/>
    <property type="match status" value="1"/>
</dbReference>
<name>A0A6U9YJI3_9STRA</name>
<dbReference type="EMBL" id="HBIX01012919">
    <property type="protein sequence ID" value="CAE0716842.1"/>
    <property type="molecule type" value="Transcribed_RNA"/>
</dbReference>
<gene>
    <name evidence="7" type="ORF">PAUS00366_LOCUS9593</name>
    <name evidence="8" type="ORF">PAUS00366_LOCUS9594</name>
</gene>
<dbReference type="GO" id="GO:0032259">
    <property type="term" value="P:methylation"/>
    <property type="evidence" value="ECO:0007669"/>
    <property type="project" value="UniProtKB-KW"/>
</dbReference>
<feature type="region of interest" description="Disordered" evidence="6">
    <location>
        <begin position="1"/>
        <end position="42"/>
    </location>
</feature>
<dbReference type="InterPro" id="IPR029063">
    <property type="entry name" value="SAM-dependent_MTases_sf"/>
</dbReference>
<dbReference type="EMBL" id="HBIX01012918">
    <property type="protein sequence ID" value="CAE0716841.1"/>
    <property type="molecule type" value="Transcribed_RNA"/>
</dbReference>
<proteinExistence type="inferred from homology"/>
<reference evidence="7" key="1">
    <citation type="submission" date="2021-01" db="EMBL/GenBank/DDBJ databases">
        <authorList>
            <person name="Corre E."/>
            <person name="Pelletier E."/>
            <person name="Niang G."/>
            <person name="Scheremetjew M."/>
            <person name="Finn R."/>
            <person name="Kale V."/>
            <person name="Holt S."/>
            <person name="Cochrane G."/>
            <person name="Meng A."/>
            <person name="Brown T."/>
            <person name="Cohen L."/>
        </authorList>
    </citation>
    <scope>NUCLEOTIDE SEQUENCE</scope>
    <source>
        <strain evidence="7">10249 10 AB</strain>
    </source>
</reference>
<dbReference type="InterPro" id="IPR012901">
    <property type="entry name" value="CARME"/>
</dbReference>
<accession>A0A6U9YJI3</accession>
<dbReference type="AlphaFoldDB" id="A0A6U9YJI3"/>
<dbReference type="PANTHER" id="PTHR12303:SF6">
    <property type="entry name" value="CARNOSINE N-METHYLTRANSFERASE"/>
    <property type="match status" value="1"/>
</dbReference>
<evidence type="ECO:0000313" key="8">
    <source>
        <dbReference type="EMBL" id="CAE0716842.1"/>
    </source>
</evidence>
<evidence type="ECO:0000256" key="2">
    <source>
        <dbReference type="ARBA" id="ARBA00012003"/>
    </source>
</evidence>
<organism evidence="7">
    <name type="scientific">Pseudo-nitzschia australis</name>
    <dbReference type="NCBI Taxonomy" id="44445"/>
    <lineage>
        <taxon>Eukaryota</taxon>
        <taxon>Sar</taxon>
        <taxon>Stramenopiles</taxon>
        <taxon>Ochrophyta</taxon>
        <taxon>Bacillariophyta</taxon>
        <taxon>Bacillariophyceae</taxon>
        <taxon>Bacillariophycidae</taxon>
        <taxon>Bacillariales</taxon>
        <taxon>Bacillariaceae</taxon>
        <taxon>Pseudo-nitzschia</taxon>
    </lineage>
</organism>
<keyword evidence="3" id="KW-0489">Methyltransferase</keyword>
<dbReference type="SMART" id="SM01296">
    <property type="entry name" value="N2227"/>
    <property type="match status" value="1"/>
</dbReference>
<dbReference type="GO" id="GO:0030735">
    <property type="term" value="F:carnosine N-methyltransferase activity"/>
    <property type="evidence" value="ECO:0007669"/>
    <property type="project" value="UniProtKB-EC"/>
</dbReference>